<dbReference type="Proteomes" id="UP000276834">
    <property type="component" value="Unassembled WGS sequence"/>
</dbReference>
<dbReference type="Gene3D" id="2.60.40.10">
    <property type="entry name" value="Immunoglobulins"/>
    <property type="match status" value="1"/>
</dbReference>
<dbReference type="EMBL" id="QUSF01000058">
    <property type="protein sequence ID" value="RLV97434.1"/>
    <property type="molecule type" value="Genomic_DNA"/>
</dbReference>
<dbReference type="GO" id="GO:0000981">
    <property type="term" value="F:DNA-binding transcription factor activity, RNA polymerase II-specific"/>
    <property type="evidence" value="ECO:0007669"/>
    <property type="project" value="TreeGrafter"/>
</dbReference>
<proteinExistence type="predicted"/>
<evidence type="ECO:0000313" key="3">
    <source>
        <dbReference type="EMBL" id="RLV97434.1"/>
    </source>
</evidence>
<feature type="region of interest" description="Disordered" evidence="1">
    <location>
        <begin position="207"/>
        <end position="249"/>
    </location>
</feature>
<dbReference type="AlphaFoldDB" id="A0A3L8S5B6"/>
<sequence length="269" mass="29347">MLFVEIPEYRNKHIRTAVKVNFYVINGKRKRSQPQHFTYHPVPSIKTEPIDDYDPALICSPVHSALGTVTQPYYSQHTMATESPSCLVATMAPCQQLRSGLPSPDARYQQQNPAVVYQRSKSLSPSQLGYQQAGLMAAPVAVADAHRSVLVHAASPAQSSPGHQQSSPVIHYSPTSQQLRCGSHQEFQHIMCCENFTASVARAGQPQAGQAQRLSPGSYPSVIQQQAAPGQRAAKSGPPGSEQKEVLPAGVTIKQEQNLDQAYLDDEFC</sequence>
<keyword evidence="4" id="KW-1185">Reference proteome</keyword>
<gene>
    <name evidence="3" type="ORF">DV515_00011810</name>
</gene>
<comment type="caution">
    <text evidence="3">The sequence shown here is derived from an EMBL/GenBank/DDBJ whole genome shotgun (WGS) entry which is preliminary data.</text>
</comment>
<dbReference type="InterPro" id="IPR014756">
    <property type="entry name" value="Ig_E-set"/>
</dbReference>
<evidence type="ECO:0000259" key="2">
    <source>
        <dbReference type="Pfam" id="PF16179"/>
    </source>
</evidence>
<dbReference type="OrthoDB" id="5346094at2759"/>
<dbReference type="GO" id="GO:0005667">
    <property type="term" value="C:transcription regulator complex"/>
    <property type="evidence" value="ECO:0007669"/>
    <property type="project" value="TreeGrafter"/>
</dbReference>
<feature type="domain" description="Rel homology dimerisation" evidence="2">
    <location>
        <begin position="2"/>
        <end position="42"/>
    </location>
</feature>
<protein>
    <recommendedName>
        <fullName evidence="2">Rel homology dimerisation domain-containing protein</fullName>
    </recommendedName>
</protein>
<organism evidence="3 4">
    <name type="scientific">Chloebia gouldiae</name>
    <name type="common">Gouldian finch</name>
    <name type="synonym">Erythrura gouldiae</name>
    <dbReference type="NCBI Taxonomy" id="44316"/>
    <lineage>
        <taxon>Eukaryota</taxon>
        <taxon>Metazoa</taxon>
        <taxon>Chordata</taxon>
        <taxon>Craniata</taxon>
        <taxon>Vertebrata</taxon>
        <taxon>Euteleostomi</taxon>
        <taxon>Archelosauria</taxon>
        <taxon>Archosauria</taxon>
        <taxon>Dinosauria</taxon>
        <taxon>Saurischia</taxon>
        <taxon>Theropoda</taxon>
        <taxon>Coelurosauria</taxon>
        <taxon>Aves</taxon>
        <taxon>Neognathae</taxon>
        <taxon>Neoaves</taxon>
        <taxon>Telluraves</taxon>
        <taxon>Australaves</taxon>
        <taxon>Passeriformes</taxon>
        <taxon>Passeroidea</taxon>
        <taxon>Passeridae</taxon>
        <taxon>Chloebia</taxon>
    </lineage>
</organism>
<reference evidence="3 4" key="1">
    <citation type="journal article" date="2018" name="Proc. R. Soc. B">
        <title>A non-coding region near Follistatin controls head colour polymorphism in the Gouldian finch.</title>
        <authorList>
            <person name="Toomey M.B."/>
            <person name="Marques C.I."/>
            <person name="Andrade P."/>
            <person name="Araujo P.M."/>
            <person name="Sabatino S."/>
            <person name="Gazda M.A."/>
            <person name="Afonso S."/>
            <person name="Lopes R.J."/>
            <person name="Corbo J.C."/>
            <person name="Carneiro M."/>
        </authorList>
    </citation>
    <scope>NUCLEOTIDE SEQUENCE [LARGE SCALE GENOMIC DNA]</scope>
    <source>
        <strain evidence="3">Red01</strain>
        <tissue evidence="3">Muscle</tissue>
    </source>
</reference>
<accession>A0A3L8S5B6</accession>
<dbReference type="PANTHER" id="PTHR12533:SF4">
    <property type="entry name" value="NUCLEAR FACTOR OF ACTIVATED T-CELLS, CYTOPLASMIC 2"/>
    <property type="match status" value="1"/>
</dbReference>
<dbReference type="Pfam" id="PF16179">
    <property type="entry name" value="RHD_dimer"/>
    <property type="match status" value="1"/>
</dbReference>
<dbReference type="InterPro" id="IPR013783">
    <property type="entry name" value="Ig-like_fold"/>
</dbReference>
<dbReference type="PANTHER" id="PTHR12533">
    <property type="entry name" value="NFAT"/>
    <property type="match status" value="1"/>
</dbReference>
<dbReference type="InterPro" id="IPR032397">
    <property type="entry name" value="RHD_dimer"/>
</dbReference>
<dbReference type="GO" id="GO:0033173">
    <property type="term" value="P:calcineurin-NFAT signaling cascade"/>
    <property type="evidence" value="ECO:0007669"/>
    <property type="project" value="TreeGrafter"/>
</dbReference>
<dbReference type="GO" id="GO:0000978">
    <property type="term" value="F:RNA polymerase II cis-regulatory region sequence-specific DNA binding"/>
    <property type="evidence" value="ECO:0007669"/>
    <property type="project" value="TreeGrafter"/>
</dbReference>
<dbReference type="InterPro" id="IPR008366">
    <property type="entry name" value="NFAT"/>
</dbReference>
<dbReference type="SUPFAM" id="SSF81296">
    <property type="entry name" value="E set domains"/>
    <property type="match status" value="1"/>
</dbReference>
<name>A0A3L8S5B6_CHLGU</name>
<evidence type="ECO:0000256" key="1">
    <source>
        <dbReference type="SAM" id="MobiDB-lite"/>
    </source>
</evidence>
<evidence type="ECO:0000313" key="4">
    <source>
        <dbReference type="Proteomes" id="UP000276834"/>
    </source>
</evidence>